<keyword evidence="1" id="KW-0472">Membrane</keyword>
<keyword evidence="1" id="KW-0812">Transmembrane</keyword>
<dbReference type="Gene3D" id="3.80.10.10">
    <property type="entry name" value="Ribonuclease Inhibitor"/>
    <property type="match status" value="1"/>
</dbReference>
<dbReference type="PANTHER" id="PTHR47186:SF42">
    <property type="entry name" value="DISEASE RESISTANCE RPP13-LIKE PROTEIN 1"/>
    <property type="match status" value="1"/>
</dbReference>
<evidence type="ECO:0000313" key="2">
    <source>
        <dbReference type="EnsemblPlants" id="Solyc11g071400.1.1"/>
    </source>
</evidence>
<reference evidence="2" key="2">
    <citation type="submission" date="2015-06" db="UniProtKB">
        <authorList>
            <consortium name="EnsemblPlants"/>
        </authorList>
    </citation>
    <scope>IDENTIFICATION</scope>
    <source>
        <strain evidence="2">cv. Heinz 1706</strain>
    </source>
</reference>
<protein>
    <submittedName>
        <fullName evidence="2">Uncharacterized protein</fullName>
    </submittedName>
</protein>
<proteinExistence type="predicted"/>
<evidence type="ECO:0000256" key="1">
    <source>
        <dbReference type="SAM" id="Phobius"/>
    </source>
</evidence>
<organism evidence="2">
    <name type="scientific">Solanum lycopersicum</name>
    <name type="common">Tomato</name>
    <name type="synonym">Lycopersicon esculentum</name>
    <dbReference type="NCBI Taxonomy" id="4081"/>
    <lineage>
        <taxon>Eukaryota</taxon>
        <taxon>Viridiplantae</taxon>
        <taxon>Streptophyta</taxon>
        <taxon>Embryophyta</taxon>
        <taxon>Tracheophyta</taxon>
        <taxon>Spermatophyta</taxon>
        <taxon>Magnoliopsida</taxon>
        <taxon>eudicotyledons</taxon>
        <taxon>Gunneridae</taxon>
        <taxon>Pentapetalae</taxon>
        <taxon>asterids</taxon>
        <taxon>lamiids</taxon>
        <taxon>Solanales</taxon>
        <taxon>Solanaceae</taxon>
        <taxon>Solanoideae</taxon>
        <taxon>Solaneae</taxon>
        <taxon>Solanum</taxon>
        <taxon>Solanum subgen. Lycopersicon</taxon>
    </lineage>
</organism>
<reference evidence="2" key="1">
    <citation type="journal article" date="2012" name="Nature">
        <title>The tomato genome sequence provides insights into fleshy fruit evolution.</title>
        <authorList>
            <consortium name="Tomato Genome Consortium"/>
        </authorList>
    </citation>
    <scope>NUCLEOTIDE SEQUENCE [LARGE SCALE GENOMIC DNA]</scope>
    <source>
        <strain evidence="2">cv. Heinz 1706</strain>
    </source>
</reference>
<dbReference type="PaxDb" id="4081-Solyc11g071400.1.1"/>
<accession>K4DAJ7</accession>
<feature type="transmembrane region" description="Helical" evidence="1">
    <location>
        <begin position="90"/>
        <end position="113"/>
    </location>
</feature>
<dbReference type="Gramene" id="Solyc11g071400.1.1">
    <property type="protein sequence ID" value="Solyc11g071400.1.1"/>
    <property type="gene ID" value="Solyc11g071400.1"/>
</dbReference>
<dbReference type="STRING" id="4081.K4DAJ7"/>
<dbReference type="InterPro" id="IPR032675">
    <property type="entry name" value="LRR_dom_sf"/>
</dbReference>
<dbReference type="AlphaFoldDB" id="K4DAJ7"/>
<keyword evidence="1" id="KW-1133">Transmembrane helix</keyword>
<keyword evidence="3" id="KW-1185">Reference proteome</keyword>
<dbReference type="HOGENOM" id="CLU_2007926_0_0_1"/>
<dbReference type="SUPFAM" id="SSF52058">
    <property type="entry name" value="L domain-like"/>
    <property type="match status" value="1"/>
</dbReference>
<evidence type="ECO:0000313" key="3">
    <source>
        <dbReference type="Proteomes" id="UP000004994"/>
    </source>
</evidence>
<dbReference type="EnsemblPlants" id="Solyc11g071400.1.1">
    <property type="protein sequence ID" value="Solyc11g071400.1.1"/>
    <property type="gene ID" value="Solyc11g071400.1"/>
</dbReference>
<dbReference type="PhylomeDB" id="K4DAJ7"/>
<dbReference type="Proteomes" id="UP000004994">
    <property type="component" value="Chromosome 11"/>
</dbReference>
<sequence length="124" mass="14121">MLPDSICVLYNLETLLLSSCFDLEELPLQMEKLISLRHLDISNTSRLKKPLHLSKLKSLQVLVGASNLIHSELRSAVIGKSSRWGYQRRVIKIIAPLILFHVSSASLFVLKMFQKHTNDVHMLT</sequence>
<dbReference type="PANTHER" id="PTHR47186">
    <property type="entry name" value="LEUCINE-RICH REPEAT-CONTAINING PROTEIN 57"/>
    <property type="match status" value="1"/>
</dbReference>
<dbReference type="InParanoid" id="K4DAJ7"/>
<name>K4DAJ7_SOLLC</name>
<dbReference type="eggNOG" id="KOG4658">
    <property type="taxonomic scope" value="Eukaryota"/>
</dbReference>